<dbReference type="RefSeq" id="WP_035618202.1">
    <property type="nucleotide sequence ID" value="NZ_ARYK01000008.1"/>
</dbReference>
<dbReference type="PATRIC" id="fig|1280950.3.peg.2903"/>
<evidence type="ECO:0000313" key="2">
    <source>
        <dbReference type="EMBL" id="KCZ89428.1"/>
    </source>
</evidence>
<evidence type="ECO:0000256" key="1">
    <source>
        <dbReference type="SAM" id="Phobius"/>
    </source>
</evidence>
<gene>
    <name evidence="2" type="ORF">HJO_14457</name>
</gene>
<dbReference type="AlphaFoldDB" id="A0A059FFX7"/>
<dbReference type="STRING" id="1280950.HJO_14457"/>
<name>A0A059FFX7_9PROT</name>
<accession>A0A059FFX7</accession>
<comment type="caution">
    <text evidence="2">The sequence shown here is derived from an EMBL/GenBank/DDBJ whole genome shotgun (WGS) entry which is preliminary data.</text>
</comment>
<proteinExistence type="predicted"/>
<evidence type="ECO:0000313" key="3">
    <source>
        <dbReference type="Proteomes" id="UP000025171"/>
    </source>
</evidence>
<dbReference type="EMBL" id="ARYK01000008">
    <property type="protein sequence ID" value="KCZ89428.1"/>
    <property type="molecule type" value="Genomic_DNA"/>
</dbReference>
<keyword evidence="1" id="KW-0472">Membrane</keyword>
<keyword evidence="3" id="KW-1185">Reference proteome</keyword>
<sequence length="251" mass="27666">MILRRLTDAFRKQDWFTVAVETLIVVFGVFIGLQVNNWNGARVAGSDAAGLLSRLRIEAEGTRADIADYIALNELILTDAKRLAVRLGNSETCLAMDDEMKGLILGIGDFAPPRFSLSSANEALETGRLSLIGSPEIRESVREMADQMVFMDNQWQRYVRVKQDTEKATFTAAGLRLMTESDLEARPGTNVIAGLDQYEMTTPDRICGNSEVIALVSNAALTQHLYTIYVGQIADRLDAYAATLSRTKAQP</sequence>
<keyword evidence="1" id="KW-1133">Transmembrane helix</keyword>
<dbReference type="OrthoDB" id="7562173at2"/>
<reference evidence="2 3" key="1">
    <citation type="journal article" date="2014" name="Antonie Van Leeuwenhoek">
        <title>Hyphomonas beringensis sp. nov. and Hyphomonas chukchiensis sp. nov., isolated from surface seawater of the Bering Sea and Chukchi Sea.</title>
        <authorList>
            <person name="Li C."/>
            <person name="Lai Q."/>
            <person name="Li G."/>
            <person name="Dong C."/>
            <person name="Wang J."/>
            <person name="Liao Y."/>
            <person name="Shao Z."/>
        </authorList>
    </citation>
    <scope>NUCLEOTIDE SEQUENCE [LARGE SCALE GENOMIC DNA]</scope>
    <source>
        <strain evidence="2 3">MHS-2</strain>
    </source>
</reference>
<feature type="transmembrane region" description="Helical" evidence="1">
    <location>
        <begin position="15"/>
        <end position="33"/>
    </location>
</feature>
<protein>
    <submittedName>
        <fullName evidence="2">Uncharacterized protein</fullName>
    </submittedName>
</protein>
<keyword evidence="1" id="KW-0812">Transmembrane</keyword>
<dbReference type="Proteomes" id="UP000025171">
    <property type="component" value="Unassembled WGS sequence"/>
</dbReference>
<organism evidence="2 3">
    <name type="scientific">Hyphomonas johnsonii MHS-2</name>
    <dbReference type="NCBI Taxonomy" id="1280950"/>
    <lineage>
        <taxon>Bacteria</taxon>
        <taxon>Pseudomonadati</taxon>
        <taxon>Pseudomonadota</taxon>
        <taxon>Alphaproteobacteria</taxon>
        <taxon>Hyphomonadales</taxon>
        <taxon>Hyphomonadaceae</taxon>
        <taxon>Hyphomonas</taxon>
    </lineage>
</organism>